<dbReference type="RefSeq" id="WP_043372545.1">
    <property type="nucleotide sequence ID" value="NZ_CP006704.1"/>
</dbReference>
<keyword evidence="1" id="KW-0805">Transcription regulation</keyword>
<proteinExistence type="predicted"/>
<dbReference type="Gene3D" id="1.10.260.40">
    <property type="entry name" value="lambda repressor-like DNA-binding domains"/>
    <property type="match status" value="1"/>
</dbReference>
<dbReference type="InterPro" id="IPR001387">
    <property type="entry name" value="Cro/C1-type_HTH"/>
</dbReference>
<organism evidence="5 6">
    <name type="scientific">Comamonas testosteroni TK102</name>
    <dbReference type="NCBI Taxonomy" id="1392005"/>
    <lineage>
        <taxon>Bacteria</taxon>
        <taxon>Pseudomonadati</taxon>
        <taxon>Pseudomonadota</taxon>
        <taxon>Betaproteobacteria</taxon>
        <taxon>Burkholderiales</taxon>
        <taxon>Comamonadaceae</taxon>
        <taxon>Comamonas</taxon>
    </lineage>
</organism>
<dbReference type="InterPro" id="IPR052359">
    <property type="entry name" value="HTH-type_reg/antitoxin"/>
</dbReference>
<keyword evidence="2 5" id="KW-0238">DNA-binding</keyword>
<dbReference type="PANTHER" id="PTHR36511">
    <property type="entry name" value="MERR FAMILY BACTERIAL REGULATORY PROTEIN"/>
    <property type="match status" value="1"/>
</dbReference>
<dbReference type="PROSITE" id="PS50943">
    <property type="entry name" value="HTH_CROC1"/>
    <property type="match status" value="1"/>
</dbReference>
<evidence type="ECO:0000256" key="3">
    <source>
        <dbReference type="ARBA" id="ARBA00023163"/>
    </source>
</evidence>
<dbReference type="InterPro" id="IPR010982">
    <property type="entry name" value="Lambda_DNA-bd_dom_sf"/>
</dbReference>
<dbReference type="CDD" id="cd00093">
    <property type="entry name" value="HTH_XRE"/>
    <property type="match status" value="1"/>
</dbReference>
<keyword evidence="3" id="KW-0804">Transcription</keyword>
<dbReference type="Pfam" id="PF01381">
    <property type="entry name" value="HTH_3"/>
    <property type="match status" value="1"/>
</dbReference>
<dbReference type="SMART" id="SM00530">
    <property type="entry name" value="HTH_XRE"/>
    <property type="match status" value="1"/>
</dbReference>
<sequence length="107" mass="12167">MTEKTQPKSRILEAVHEGARDLHRLGFIDKRKMQKYDLLCLEPVQDYDAARIKALRERLQLSQAVLASVLNTSASTVRKWEVGDKRPSGPSQKLLDIIERKGLEAVL</sequence>
<protein>
    <submittedName>
        <fullName evidence="5">DNA-binding protein</fullName>
    </submittedName>
</protein>
<dbReference type="HOGENOM" id="CLU_144725_0_2_4"/>
<dbReference type="EMBL" id="CP006704">
    <property type="protein sequence ID" value="AIJ46682.1"/>
    <property type="molecule type" value="Genomic_DNA"/>
</dbReference>
<accession>A0A076PTJ8</accession>
<dbReference type="AlphaFoldDB" id="A0A076PTJ8"/>
<dbReference type="GO" id="GO:0003677">
    <property type="term" value="F:DNA binding"/>
    <property type="evidence" value="ECO:0007669"/>
    <property type="project" value="UniProtKB-KW"/>
</dbReference>
<reference evidence="5 6" key="1">
    <citation type="journal article" date="2014" name="Genome Announc.">
        <title>Complete Genome Sequence of Polychlorinated Biphenyl Degrader Comamonas testosteroni TK102 (NBRC 109938).</title>
        <authorList>
            <person name="Fukuda K."/>
            <person name="Hosoyama A."/>
            <person name="Tsuchikane K."/>
            <person name="Ohji S."/>
            <person name="Yamazoe A."/>
            <person name="Fujita N."/>
            <person name="Shintani M."/>
            <person name="Kimbara K."/>
        </authorList>
    </citation>
    <scope>NUCLEOTIDE SEQUENCE [LARGE SCALE GENOMIC DNA]</scope>
    <source>
        <strain evidence="5">TK102</strain>
    </source>
</reference>
<evidence type="ECO:0000313" key="6">
    <source>
        <dbReference type="Proteomes" id="UP000028782"/>
    </source>
</evidence>
<dbReference type="SUPFAM" id="SSF47413">
    <property type="entry name" value="lambda repressor-like DNA-binding domains"/>
    <property type="match status" value="1"/>
</dbReference>
<dbReference type="KEGG" id="ctes:O987_12795"/>
<dbReference type="PANTHER" id="PTHR36511:SF3">
    <property type="entry name" value="ANTITOXIN HIGA-2"/>
    <property type="match status" value="1"/>
</dbReference>
<feature type="domain" description="HTH cro/C1-type" evidence="4">
    <location>
        <begin position="52"/>
        <end position="88"/>
    </location>
</feature>
<gene>
    <name evidence="5" type="ORF">O987_12795</name>
</gene>
<name>A0A076PTJ8_COMTE</name>
<evidence type="ECO:0000256" key="1">
    <source>
        <dbReference type="ARBA" id="ARBA00023015"/>
    </source>
</evidence>
<evidence type="ECO:0000259" key="4">
    <source>
        <dbReference type="PROSITE" id="PS50943"/>
    </source>
</evidence>
<evidence type="ECO:0000256" key="2">
    <source>
        <dbReference type="ARBA" id="ARBA00023125"/>
    </source>
</evidence>
<evidence type="ECO:0000313" key="5">
    <source>
        <dbReference type="EMBL" id="AIJ46682.1"/>
    </source>
</evidence>
<dbReference type="Proteomes" id="UP000028782">
    <property type="component" value="Chromosome"/>
</dbReference>